<dbReference type="Pfam" id="PF23238">
    <property type="entry name" value="DUF7068"/>
    <property type="match status" value="1"/>
</dbReference>
<gene>
    <name evidence="3" type="ORF">PENARI_c067G08604</name>
</gene>
<evidence type="ECO:0000256" key="1">
    <source>
        <dbReference type="SAM" id="Phobius"/>
    </source>
</evidence>
<dbReference type="InterPro" id="IPR007111">
    <property type="entry name" value="NACHT_NTPase"/>
</dbReference>
<dbReference type="SUPFAM" id="SSF53474">
    <property type="entry name" value="alpha/beta-Hydrolases"/>
    <property type="match status" value="1"/>
</dbReference>
<dbReference type="EMBL" id="LXJU01000067">
    <property type="protein sequence ID" value="OGE47076.1"/>
    <property type="molecule type" value="Genomic_DNA"/>
</dbReference>
<feature type="domain" description="NACHT" evidence="2">
    <location>
        <begin position="495"/>
        <end position="621"/>
    </location>
</feature>
<organism evidence="3 4">
    <name type="scientific">Penicillium arizonense</name>
    <dbReference type="NCBI Taxonomy" id="1835702"/>
    <lineage>
        <taxon>Eukaryota</taxon>
        <taxon>Fungi</taxon>
        <taxon>Dikarya</taxon>
        <taxon>Ascomycota</taxon>
        <taxon>Pezizomycotina</taxon>
        <taxon>Eurotiomycetes</taxon>
        <taxon>Eurotiomycetidae</taxon>
        <taxon>Eurotiales</taxon>
        <taxon>Aspergillaceae</taxon>
        <taxon>Penicillium</taxon>
    </lineage>
</organism>
<dbReference type="RefSeq" id="XP_022482542.1">
    <property type="nucleotide sequence ID" value="XM_022637600.1"/>
</dbReference>
<dbReference type="Pfam" id="PF13646">
    <property type="entry name" value="HEAT_2"/>
    <property type="match status" value="5"/>
</dbReference>
<dbReference type="InterPro" id="IPR026003">
    <property type="entry name" value="Cohesin_HEAT"/>
</dbReference>
<dbReference type="GO" id="GO:0017000">
    <property type="term" value="P:antibiotic biosynthetic process"/>
    <property type="evidence" value="ECO:0007669"/>
    <property type="project" value="UniProtKB-ARBA"/>
</dbReference>
<dbReference type="Gene3D" id="1.25.10.10">
    <property type="entry name" value="Leucine-rich Repeat Variant"/>
    <property type="match status" value="5"/>
</dbReference>
<dbReference type="PANTHER" id="PTHR46312:SF2">
    <property type="entry name" value="NUCLEOTIDE-BINDING OLIGOMERIZATION DOMAIN-CONTAINING PROTEIN 2-LIKE"/>
    <property type="match status" value="1"/>
</dbReference>
<dbReference type="Proteomes" id="UP000177622">
    <property type="component" value="Unassembled WGS sequence"/>
</dbReference>
<evidence type="ECO:0000259" key="2">
    <source>
        <dbReference type="PROSITE" id="PS50837"/>
    </source>
</evidence>
<sequence>MDISEEKQPIPRKQSASGERVCIISGAWTSACEYRAVPIVEAMNSVTIGHSQSASCLQAESEAHAAPEGPANSTRQGQGFRLCQVYPTLQDKTKTDIDIIAIHGLDTKSPDTWIWRASSSEEHGINWLAHPDMLPGKAKRARIFYCDWPADLLQKSVSIPTTLEESARYLLGGLRQHLVANRQAGQERPILFIASCLGGIILIKALEIDNIYDRDKYDIAPLRRATRGIVFLATPFRGTAFKDMPDIILKAWALLQDQTVTALIEYTKGATSNIDDLVDKFIQLRGVEDYNVFVFWEARKTSLLLLASACVLHWFSPWILVTLLILWLWGFSSYRPKLLVDEHSAKLPGFAGQRLERVHVLMNKFSGPTCKDWKEVARKIEEIVTKIRQGTPLKQADAWIRDNHYTTERLEIERLSGDLLPMDQCYINLAIVEGPRKIANSLENMLEKRNAAPQSSPFSLFARLNVETPDKNIQVKLPSLFNPRKTSADHTIQPKRILIRGSAGVGKTTMCKKMVHDFNHGTWSDLFDRVLWVPLRRLKEWSPLRYNLEELFSHEYFAHHVSREIFAKELLRIVEYRNGGRTLFILDGLDEISHALGRDDHKSDFLRNLLDQPNVIITSRPHISLPVGVRSPDLELETIGFYPDQVKEYLQSTFTDPKGVDEIQIFLQRHQLIQGLVRIPIQLDALCYTWDCFGGKTMPQTMTDVYKSIEGNLWKKDILRLEKKHEGTPVLWPDIADEDRDKVESFDSGEIYFLEGLAFTGLCNDVIDFTPERRKAMSKQFKPGTNILLDRTLPCLSFLRTSDPSANVRSRNYHFLHLTFQEYFAARYFVRQWKARQRLKCLTLNSGNSTQTEPVSFLQRHKYNAGYDIFWRFVAGLLDAEDDAETLRFFQTIEEEPCDLLGPTHQRLVMHCLSEVVLQNEMSSFTPLRTELEEQMLRWLLFECKFRGTSQLARERELPQRVLGKAFNQSSDDAGATLLEALSRQPEIPPSTLELAVSWLRENISERKCLSIVTMLKSQQGTLSSKVLQAVAARLGDLSSYVRQAAVEVLRRRSELPYEVLQAVVARLDDQNSSVQQAAVNVLKRQPELPYEVLQDVAARLEDPVNDVRQAAVEVLGGRLQLPVEMLQAVAARLDDQAWLVKLAAAKALIRRSELPYEVLQGVAARLEDQDRSVRKMAVELLGGRLELPSDMLQAVAARLDDQDWVVRQRAVEVLGGRLELPSEMLQAIAARLDDQDISVRPVAVKVLGGRLELPSDMLQAVAARLDDQDWVVRRAAVVLGGRPELPSDLLQAVVARLDDQDSSVRRAAVKVLGGRLELPSQLLQALAARLGDLNSYVRQAAVEVLRRPSELPYEVLQDVAARLDDQYNSVRQAAVEVLGGRSELLSGQDAVAWLVDQGRLVRQAAVEVLGGRPELPSEVLQDVAARLEDQDRFVRQAAVEVLRRPSELPYEVLQVVAARLDDQDWVVRQRAVEVLGGRLELPSEMLQAIAARLDDQHRLVRQAAVNVLRRQSELSSDVLQAVAARLDDQDNDVRKAAVLVVRWRSELPYEVMQVVAEQLEHSDNDVRRNAVFVLEGQSELPYEILQAVAARLEDQDEDVRRIAVNGLRGRSELPFEVLQAVAARLEDSKEIVKETAVRVLTFQPSLPSDVVNRRMQSLYLILLRICFEEHLVWYIADDISYIVAAHREIPLKGHQAPLSDVIRETRNDLSIPLPNCDRPL</sequence>
<keyword evidence="1" id="KW-0812">Transmembrane</keyword>
<keyword evidence="4" id="KW-1185">Reference proteome</keyword>
<evidence type="ECO:0000313" key="4">
    <source>
        <dbReference type="Proteomes" id="UP000177622"/>
    </source>
</evidence>
<dbReference type="GO" id="GO:0072330">
    <property type="term" value="P:monocarboxylic acid biosynthetic process"/>
    <property type="evidence" value="ECO:0007669"/>
    <property type="project" value="UniProtKB-ARBA"/>
</dbReference>
<dbReference type="Gene3D" id="3.40.50.300">
    <property type="entry name" value="P-loop containing nucleotide triphosphate hydrolases"/>
    <property type="match status" value="1"/>
</dbReference>
<evidence type="ECO:0000313" key="3">
    <source>
        <dbReference type="EMBL" id="OGE47076.1"/>
    </source>
</evidence>
<dbReference type="SUPFAM" id="SSF52540">
    <property type="entry name" value="P-loop containing nucleoside triphosphate hydrolases"/>
    <property type="match status" value="1"/>
</dbReference>
<keyword evidence="1" id="KW-0472">Membrane</keyword>
<proteinExistence type="predicted"/>
<dbReference type="GeneID" id="34582334"/>
<dbReference type="Pfam" id="PF12765">
    <property type="entry name" value="Cohesin_HEAT"/>
    <property type="match status" value="1"/>
</dbReference>
<dbReference type="SUPFAM" id="SSF48371">
    <property type="entry name" value="ARM repeat"/>
    <property type="match status" value="1"/>
</dbReference>
<dbReference type="PROSITE" id="PS50837">
    <property type="entry name" value="NACHT"/>
    <property type="match status" value="1"/>
</dbReference>
<dbReference type="STRING" id="1835702.A0A1F5L1Z6"/>
<dbReference type="InterPro" id="IPR027417">
    <property type="entry name" value="P-loop_NTPase"/>
</dbReference>
<keyword evidence="1" id="KW-1133">Transmembrane helix</keyword>
<reference evidence="3 4" key="1">
    <citation type="journal article" date="2016" name="Sci. Rep.">
        <title>Penicillium arizonense, a new, genome sequenced fungal species, reveals a high chemical diversity in secreted metabolites.</title>
        <authorList>
            <person name="Grijseels S."/>
            <person name="Nielsen J.C."/>
            <person name="Randelovic M."/>
            <person name="Nielsen J."/>
            <person name="Nielsen K.F."/>
            <person name="Workman M."/>
            <person name="Frisvad J.C."/>
        </authorList>
    </citation>
    <scope>NUCLEOTIDE SEQUENCE [LARGE SCALE GENOMIC DNA]</scope>
    <source>
        <strain evidence="3 4">CBS 141311</strain>
    </source>
</reference>
<dbReference type="OrthoDB" id="4207253at2759"/>
<dbReference type="PANTHER" id="PTHR46312">
    <property type="entry name" value="NACHT DOMAIN-CONTAINING PROTEIN"/>
    <property type="match status" value="1"/>
</dbReference>
<dbReference type="InterPro" id="IPR055496">
    <property type="entry name" value="DUF7068"/>
</dbReference>
<dbReference type="InterPro" id="IPR029058">
    <property type="entry name" value="AB_hydrolase_fold"/>
</dbReference>
<name>A0A1F5L1Z6_PENAI</name>
<feature type="transmembrane region" description="Helical" evidence="1">
    <location>
        <begin position="303"/>
        <end position="329"/>
    </location>
</feature>
<dbReference type="InterPro" id="IPR011989">
    <property type="entry name" value="ARM-like"/>
</dbReference>
<dbReference type="Pfam" id="PF05729">
    <property type="entry name" value="NACHT"/>
    <property type="match status" value="1"/>
</dbReference>
<dbReference type="InterPro" id="IPR016024">
    <property type="entry name" value="ARM-type_fold"/>
</dbReference>
<comment type="caution">
    <text evidence="3">The sequence shown here is derived from an EMBL/GenBank/DDBJ whole genome shotgun (WGS) entry which is preliminary data.</text>
</comment>
<accession>A0A1F5L1Z6</accession>
<dbReference type="PROSITE" id="PS51257">
    <property type="entry name" value="PROKAR_LIPOPROTEIN"/>
    <property type="match status" value="1"/>
</dbReference>
<protein>
    <recommendedName>
        <fullName evidence="2">NACHT domain-containing protein</fullName>
    </recommendedName>
</protein>